<protein>
    <submittedName>
        <fullName evidence="2">Uncharacterized protein</fullName>
    </submittedName>
</protein>
<dbReference type="EMBL" id="OZ034822">
    <property type="protein sequence ID" value="CAL1410753.1"/>
    <property type="molecule type" value="Genomic_DNA"/>
</dbReference>
<accession>A0AAV2GLZ2</accession>
<proteinExistence type="predicted"/>
<sequence length="112" mass="12506">MENMNEGNEGEDNARSESSNHEEGERLSNQEQSMDVEVEGSPGRPSVDEGESLTKRELFRIIADQDRAIAALRRPLEGERSEDMMMYSPGVRKRERGGGRLGVHAARTSTSR</sequence>
<gene>
    <name evidence="2" type="ORF">LTRI10_LOCUS50149</name>
</gene>
<dbReference type="AlphaFoldDB" id="A0AAV2GLZ2"/>
<reference evidence="2 3" key="1">
    <citation type="submission" date="2024-04" db="EMBL/GenBank/DDBJ databases">
        <authorList>
            <person name="Fracassetti M."/>
        </authorList>
    </citation>
    <scope>NUCLEOTIDE SEQUENCE [LARGE SCALE GENOMIC DNA]</scope>
</reference>
<name>A0AAV2GLZ2_9ROSI</name>
<keyword evidence="3" id="KW-1185">Reference proteome</keyword>
<evidence type="ECO:0000256" key="1">
    <source>
        <dbReference type="SAM" id="MobiDB-lite"/>
    </source>
</evidence>
<feature type="region of interest" description="Disordered" evidence="1">
    <location>
        <begin position="1"/>
        <end position="53"/>
    </location>
</feature>
<organism evidence="2 3">
    <name type="scientific">Linum trigynum</name>
    <dbReference type="NCBI Taxonomy" id="586398"/>
    <lineage>
        <taxon>Eukaryota</taxon>
        <taxon>Viridiplantae</taxon>
        <taxon>Streptophyta</taxon>
        <taxon>Embryophyta</taxon>
        <taxon>Tracheophyta</taxon>
        <taxon>Spermatophyta</taxon>
        <taxon>Magnoliopsida</taxon>
        <taxon>eudicotyledons</taxon>
        <taxon>Gunneridae</taxon>
        <taxon>Pentapetalae</taxon>
        <taxon>rosids</taxon>
        <taxon>fabids</taxon>
        <taxon>Malpighiales</taxon>
        <taxon>Linaceae</taxon>
        <taxon>Linum</taxon>
    </lineage>
</organism>
<feature type="region of interest" description="Disordered" evidence="1">
    <location>
        <begin position="81"/>
        <end position="112"/>
    </location>
</feature>
<evidence type="ECO:0000313" key="2">
    <source>
        <dbReference type="EMBL" id="CAL1410753.1"/>
    </source>
</evidence>
<dbReference type="Proteomes" id="UP001497516">
    <property type="component" value="Chromosome 9"/>
</dbReference>
<evidence type="ECO:0000313" key="3">
    <source>
        <dbReference type="Proteomes" id="UP001497516"/>
    </source>
</evidence>
<feature type="compositionally biased region" description="Basic and acidic residues" evidence="1">
    <location>
        <begin position="12"/>
        <end position="28"/>
    </location>
</feature>